<feature type="domain" description="Plant heme peroxidase family profile" evidence="13">
    <location>
        <begin position="15"/>
        <end position="152"/>
    </location>
</feature>
<dbReference type="PANTHER" id="PTHR31388:SF247">
    <property type="entry name" value="PEROXIDASE"/>
    <property type="match status" value="1"/>
</dbReference>
<dbReference type="Pfam" id="PF00141">
    <property type="entry name" value="peroxidase"/>
    <property type="match status" value="1"/>
</dbReference>
<dbReference type="GO" id="GO:0020037">
    <property type="term" value="F:heme binding"/>
    <property type="evidence" value="ECO:0007669"/>
    <property type="project" value="InterPro"/>
</dbReference>
<dbReference type="EMBL" id="QJKJ01011349">
    <property type="protein sequence ID" value="RDX71395.1"/>
    <property type="molecule type" value="Genomic_DNA"/>
</dbReference>
<dbReference type="PROSITE" id="PS50873">
    <property type="entry name" value="PEROXIDASE_4"/>
    <property type="match status" value="1"/>
</dbReference>
<evidence type="ECO:0000256" key="1">
    <source>
        <dbReference type="ARBA" id="ARBA00000189"/>
    </source>
</evidence>
<organism evidence="14 15">
    <name type="scientific">Mucuna pruriens</name>
    <name type="common">Velvet bean</name>
    <name type="synonym">Dolichos pruriens</name>
    <dbReference type="NCBI Taxonomy" id="157652"/>
    <lineage>
        <taxon>Eukaryota</taxon>
        <taxon>Viridiplantae</taxon>
        <taxon>Streptophyta</taxon>
        <taxon>Embryophyta</taxon>
        <taxon>Tracheophyta</taxon>
        <taxon>Spermatophyta</taxon>
        <taxon>Magnoliopsida</taxon>
        <taxon>eudicotyledons</taxon>
        <taxon>Gunneridae</taxon>
        <taxon>Pentapetalae</taxon>
        <taxon>rosids</taxon>
        <taxon>fabids</taxon>
        <taxon>Fabales</taxon>
        <taxon>Fabaceae</taxon>
        <taxon>Papilionoideae</taxon>
        <taxon>50 kb inversion clade</taxon>
        <taxon>NPAAA clade</taxon>
        <taxon>indigoferoid/millettioid clade</taxon>
        <taxon>Phaseoleae</taxon>
        <taxon>Mucuna</taxon>
    </lineage>
</organism>
<keyword evidence="5" id="KW-0349">Heme</keyword>
<evidence type="ECO:0000256" key="12">
    <source>
        <dbReference type="RuleBase" id="RU004241"/>
    </source>
</evidence>
<keyword evidence="15" id="KW-1185">Reference proteome</keyword>
<evidence type="ECO:0000259" key="13">
    <source>
        <dbReference type="PROSITE" id="PS50873"/>
    </source>
</evidence>
<evidence type="ECO:0000256" key="8">
    <source>
        <dbReference type="ARBA" id="ARBA00023004"/>
    </source>
</evidence>
<keyword evidence="9 11" id="KW-1015">Disulfide bond</keyword>
<evidence type="ECO:0000256" key="10">
    <source>
        <dbReference type="PIRSR" id="PIRSR600823-3"/>
    </source>
</evidence>
<keyword evidence="10" id="KW-0106">Calcium</keyword>
<dbReference type="Gene3D" id="1.10.420.10">
    <property type="entry name" value="Peroxidase, domain 2"/>
    <property type="match status" value="1"/>
</dbReference>
<feature type="disulfide bond" evidence="11">
    <location>
        <begin position="35"/>
        <end position="60"/>
    </location>
</feature>
<evidence type="ECO:0000256" key="11">
    <source>
        <dbReference type="PIRSR" id="PIRSR600823-5"/>
    </source>
</evidence>
<protein>
    <recommendedName>
        <fullName evidence="3">peroxidase</fullName>
        <ecNumber evidence="3">1.11.1.7</ecNumber>
    </recommendedName>
</protein>
<dbReference type="FunFam" id="1.10.420.10:FF:000001">
    <property type="entry name" value="Peroxidase"/>
    <property type="match status" value="1"/>
</dbReference>
<evidence type="ECO:0000256" key="6">
    <source>
        <dbReference type="ARBA" id="ARBA00022723"/>
    </source>
</evidence>
<feature type="binding site" evidence="10">
    <location>
        <position position="29"/>
    </location>
    <ligand>
        <name>Ca(2+)</name>
        <dbReference type="ChEBI" id="CHEBI:29108"/>
        <label>2</label>
    </ligand>
</feature>
<keyword evidence="8 10" id="KW-0408">Iron</keyword>
<comment type="caution">
    <text evidence="14">The sequence shown here is derived from an EMBL/GenBank/DDBJ whole genome shotgun (WGS) entry which is preliminary data.</text>
</comment>
<feature type="binding site" evidence="10">
    <location>
        <position position="73"/>
    </location>
    <ligand>
        <name>Ca(2+)</name>
        <dbReference type="ChEBI" id="CHEBI:29108"/>
        <label>2</label>
    </ligand>
</feature>
<dbReference type="GO" id="GO:0140825">
    <property type="term" value="F:lactoperoxidase activity"/>
    <property type="evidence" value="ECO:0007669"/>
    <property type="project" value="UniProtKB-EC"/>
</dbReference>
<comment type="catalytic activity">
    <reaction evidence="1">
        <text>2 a phenolic donor + H2O2 = 2 a phenolic radical donor + 2 H2O</text>
        <dbReference type="Rhea" id="RHEA:56136"/>
        <dbReference type="ChEBI" id="CHEBI:15377"/>
        <dbReference type="ChEBI" id="CHEBI:16240"/>
        <dbReference type="ChEBI" id="CHEBI:139520"/>
        <dbReference type="ChEBI" id="CHEBI:139521"/>
        <dbReference type="EC" id="1.11.1.7"/>
    </reaction>
</comment>
<comment type="cofactor">
    <cofactor evidence="10">
        <name>Ca(2+)</name>
        <dbReference type="ChEBI" id="CHEBI:29108"/>
    </cofactor>
    <text evidence="10">Binds 2 calcium ions per subunit.</text>
</comment>
<accession>A0A371EZC2</accession>
<evidence type="ECO:0000256" key="7">
    <source>
        <dbReference type="ARBA" id="ARBA00023002"/>
    </source>
</evidence>
<dbReference type="PANTHER" id="PTHR31388">
    <property type="entry name" value="PEROXIDASE 72-RELATED"/>
    <property type="match status" value="1"/>
</dbReference>
<sequence>MNNNYSQLGGPTWAVSLGRRDSTTASAHTIGKARCTTFRSRIYKDTNIDSSFATSLQANCFRAGDNDNLSPLDTTTENLFGISYFKNLVNKIGPLHSDQQLFNGGSTDSLVQTYSNPLKFKTDFANAMIKMGKLSSLTGNDGQIRTKCYQVNK</sequence>
<feature type="binding site" description="axial binding residue" evidence="10">
    <location>
        <position position="28"/>
    </location>
    <ligand>
        <name>heme b</name>
        <dbReference type="ChEBI" id="CHEBI:60344"/>
    </ligand>
    <ligandPart>
        <name>Fe</name>
        <dbReference type="ChEBI" id="CHEBI:18248"/>
    </ligandPart>
</feature>
<dbReference type="PRINTS" id="PR00461">
    <property type="entry name" value="PLPEROXIDASE"/>
</dbReference>
<keyword evidence="4 14" id="KW-0575">Peroxidase</keyword>
<dbReference type="InterPro" id="IPR010255">
    <property type="entry name" value="Haem_peroxidase_sf"/>
</dbReference>
<evidence type="ECO:0000256" key="4">
    <source>
        <dbReference type="ARBA" id="ARBA00022559"/>
    </source>
</evidence>
<reference evidence="14" key="1">
    <citation type="submission" date="2018-05" db="EMBL/GenBank/DDBJ databases">
        <title>Draft genome of Mucuna pruriens seed.</title>
        <authorList>
            <person name="Nnadi N.E."/>
            <person name="Vos R."/>
            <person name="Hasami M.H."/>
            <person name="Devisetty U.K."/>
            <person name="Aguiy J.C."/>
        </authorList>
    </citation>
    <scope>NUCLEOTIDE SEQUENCE [LARGE SCALE GENOMIC DNA]</scope>
    <source>
        <strain evidence="14">JCA_2017</strain>
    </source>
</reference>
<keyword evidence="6 10" id="KW-0479">Metal-binding</keyword>
<evidence type="ECO:0000256" key="3">
    <source>
        <dbReference type="ARBA" id="ARBA00012313"/>
    </source>
</evidence>
<name>A0A371EZC2_MUCPR</name>
<dbReference type="SUPFAM" id="SSF48113">
    <property type="entry name" value="Heme-dependent peroxidases"/>
    <property type="match status" value="1"/>
</dbReference>
<gene>
    <name evidence="14" type="primary">PNC1</name>
    <name evidence="14" type="ORF">CR513_49272</name>
</gene>
<comment type="cofactor">
    <cofactor evidence="10">
        <name>heme b</name>
        <dbReference type="ChEBI" id="CHEBI:60344"/>
    </cofactor>
    <text evidence="10">Binds 1 heme b (iron(II)-protoporphyrin IX) group per subunit.</text>
</comment>
<dbReference type="AlphaFoldDB" id="A0A371EZC2"/>
<comment type="function">
    <text evidence="2">Removal of H(2)O(2), oxidation of toxic reductants, biosynthesis and degradation of lignin, suberization, auxin catabolism, response to environmental stresses such as wounding, pathogen attack and oxidative stress. These functions might be dependent on each isozyme/isoform in each plant tissue.</text>
</comment>
<dbReference type="EC" id="1.11.1.7" evidence="3"/>
<dbReference type="GO" id="GO:0046872">
    <property type="term" value="F:metal ion binding"/>
    <property type="evidence" value="ECO:0007669"/>
    <property type="project" value="UniProtKB-KW"/>
</dbReference>
<dbReference type="PRINTS" id="PR00458">
    <property type="entry name" value="PEROXIDASE"/>
</dbReference>
<dbReference type="InterPro" id="IPR000823">
    <property type="entry name" value="Peroxidase_pln"/>
</dbReference>
<dbReference type="Proteomes" id="UP000257109">
    <property type="component" value="Unassembled WGS sequence"/>
</dbReference>
<dbReference type="Gene3D" id="1.10.520.10">
    <property type="match status" value="1"/>
</dbReference>
<dbReference type="GO" id="GO:0006979">
    <property type="term" value="P:response to oxidative stress"/>
    <property type="evidence" value="ECO:0007669"/>
    <property type="project" value="InterPro"/>
</dbReference>
<evidence type="ECO:0000256" key="5">
    <source>
        <dbReference type="ARBA" id="ARBA00022617"/>
    </source>
</evidence>
<dbReference type="InterPro" id="IPR002016">
    <property type="entry name" value="Haem_peroxidase"/>
</dbReference>
<evidence type="ECO:0000256" key="2">
    <source>
        <dbReference type="ARBA" id="ARBA00002322"/>
    </source>
</evidence>
<proteinExistence type="inferred from homology"/>
<evidence type="ECO:0000313" key="14">
    <source>
        <dbReference type="EMBL" id="RDX71395.1"/>
    </source>
</evidence>
<evidence type="ECO:0000313" key="15">
    <source>
        <dbReference type="Proteomes" id="UP000257109"/>
    </source>
</evidence>
<dbReference type="STRING" id="157652.A0A371EZC2"/>
<feature type="non-terminal residue" evidence="14">
    <location>
        <position position="1"/>
    </location>
</feature>
<evidence type="ECO:0000256" key="9">
    <source>
        <dbReference type="ARBA" id="ARBA00023157"/>
    </source>
</evidence>
<dbReference type="OrthoDB" id="2113341at2759"/>
<keyword evidence="7" id="KW-0560">Oxidoreductase</keyword>
<comment type="similarity">
    <text evidence="12">Belongs to the peroxidase family.</text>
</comment>
<feature type="binding site" evidence="10">
    <location>
        <position position="76"/>
    </location>
    <ligand>
        <name>Ca(2+)</name>
        <dbReference type="ChEBI" id="CHEBI:29108"/>
        <label>2</label>
    </ligand>
</feature>